<evidence type="ECO:0000256" key="1">
    <source>
        <dbReference type="ARBA" id="ARBA00022574"/>
    </source>
</evidence>
<dbReference type="Proteomes" id="UP000799421">
    <property type="component" value="Unassembled WGS sequence"/>
</dbReference>
<sequence length="1426" mass="159302">MPSMPEWMGRLKLKSKMQPFSTSNAATSQLSTPIPQAAHSTPQPSQSFQLHSTPVHASVAVVAPSNPFRKKSQLMVDALAKLPSDDRKFVEGQLGPNNDVARDVARIMALRGRNQSKRSNQYIVGMKKVACQIMQFAPVLDVATNIKTEVLSLPWAGIRSLLMVAQMSQEQSESILEGAEIALDTSYLLNVYFDVYNRLNGSPTIGHLYDNIAKLYGLILIFLAHAQSTSHARAVNFEASEEQRIWVNEQLEELKKAQREINDGVQGVQRTLDLSALPSATGAAYNSIDYRNHGHNGELQLCLSDTRICIRQTILNWATTANDQQIFWLSGKAGTGKSTIARTVAHELAKQGYLVGSFFFKRGQGELSDVCSLFPTLARQMADSIPTISDKIAAASHGSPPVKERPLTSQFDTLVEEPLSGYSTGLATDVRVIVIDALDECENLEAIGHAMTFWPKLGAHTSMNLRIFVTSRSDINIGAKLGQLGSRYLHHERLEHFQRDTIKHDLTMFCHDELRKLREASRNDLSYDELEDDWPGEVVVNKLVDISQPLFIAASTIFREVRNNPRKRLREWVDRLNFTETDALTVIYSDILKQAADLDNEWLQLFSQIIKPIALLNSPLTIPALTYLFGEGDDMAVPNALKPLSSVIEFPSGKEVKAGIQAPVRIYHESFRDFLVGFNDRGRPQFCIDKGETHGFVLRKCIDLLQKMLGRDVCKLKDPGTERKAVSAEHIQRHIPESVQGNDMAGKARGNDIEPEAVAKSHRSLAFAPSKSVIRSIFKHEMEDFLLVWPPVTTNWGPKLQTLRGHAEAILKIKPSTDGKRLVSTSRDRTVRLWDIESGTEEWRVKVASYKSTSSISEKGVVLIAGFNGELLKWSLEEGVNRVDLKLPDTAYCVSVSPKGRYSAWGLGRGGIFIKDVDNDTGELIKCHNSTVRCMVFSTDNELFSGSTEIWRWSTEAGNEMICQVGSDVEFLAVSPNSNLIVFWTSTSLGSSAGSRESSFSSHLGTVLVCRCDTRDVEWVMELKVQSFCFFTITPDNQQVLISAGEDVFLYDFETKRKPRIVFSERIYRTTMAFSPDGKSIWAGDVDGSVIQLDAELAMRSQLHRPGTAIISLSTDGRSLASWPPGNQLSLWNTETQVCKQWLSDERLSNLSDRLLLISSDSRFVVAANLSTPSDNAVLIWDPETTSLRQLRHKLGHISALTISPDSEILFCGLSDGQIWTFELKSGARSKTFLGHTSWIREIVFSPNERDFASVSSDDTTRIWNIHKQDPLLLSEDDFALPVSFSADGQKLYKFDDCNAVYEWDIEEASITRKLDATNLTAYYGSILFNGRFVHASYLPVLRTIGANEVDLTQTRADSLVTFRERDFLVLQLYLYSGWVTVDGRNTFKLPFPLCQDNWISCGRTIVVPNVETGFIVLKLTGKISF</sequence>
<dbReference type="PANTHER" id="PTHR19848">
    <property type="entry name" value="WD40 REPEAT PROTEIN"/>
    <property type="match status" value="1"/>
</dbReference>
<evidence type="ECO:0000256" key="2">
    <source>
        <dbReference type="ARBA" id="ARBA00022737"/>
    </source>
</evidence>
<feature type="region of interest" description="Disordered" evidence="4">
    <location>
        <begin position="18"/>
        <end position="49"/>
    </location>
</feature>
<dbReference type="InterPro" id="IPR027417">
    <property type="entry name" value="P-loop_NTPase"/>
</dbReference>
<dbReference type="InterPro" id="IPR056884">
    <property type="entry name" value="NPHP3-like_N"/>
</dbReference>
<reference evidence="6" key="1">
    <citation type="journal article" date="2020" name="Stud. Mycol.">
        <title>101 Dothideomycetes genomes: a test case for predicting lifestyles and emergence of pathogens.</title>
        <authorList>
            <person name="Haridas S."/>
            <person name="Albert R."/>
            <person name="Binder M."/>
            <person name="Bloem J."/>
            <person name="Labutti K."/>
            <person name="Salamov A."/>
            <person name="Andreopoulos B."/>
            <person name="Baker S."/>
            <person name="Barry K."/>
            <person name="Bills G."/>
            <person name="Bluhm B."/>
            <person name="Cannon C."/>
            <person name="Castanera R."/>
            <person name="Culley D."/>
            <person name="Daum C."/>
            <person name="Ezra D."/>
            <person name="Gonzalez J."/>
            <person name="Henrissat B."/>
            <person name="Kuo A."/>
            <person name="Liang C."/>
            <person name="Lipzen A."/>
            <person name="Lutzoni F."/>
            <person name="Magnuson J."/>
            <person name="Mondo S."/>
            <person name="Nolan M."/>
            <person name="Ohm R."/>
            <person name="Pangilinan J."/>
            <person name="Park H.-J."/>
            <person name="Ramirez L."/>
            <person name="Alfaro M."/>
            <person name="Sun H."/>
            <person name="Tritt A."/>
            <person name="Yoshinaga Y."/>
            <person name="Zwiers L.-H."/>
            <person name="Turgeon B."/>
            <person name="Goodwin S."/>
            <person name="Spatafora J."/>
            <person name="Crous P."/>
            <person name="Grigoriev I."/>
        </authorList>
    </citation>
    <scope>NUCLEOTIDE SEQUENCE</scope>
    <source>
        <strain evidence="6">CBS 480.64</strain>
    </source>
</reference>
<dbReference type="SUPFAM" id="SSF52540">
    <property type="entry name" value="P-loop containing nucleoside triphosphate hydrolases"/>
    <property type="match status" value="1"/>
</dbReference>
<dbReference type="InterPro" id="IPR015943">
    <property type="entry name" value="WD40/YVTN_repeat-like_dom_sf"/>
</dbReference>
<dbReference type="SUPFAM" id="SSF50998">
    <property type="entry name" value="Quinoprotein alcohol dehydrogenase-like"/>
    <property type="match status" value="2"/>
</dbReference>
<keyword evidence="7" id="KW-1185">Reference proteome</keyword>
<gene>
    <name evidence="6" type="ORF">K470DRAFT_294408</name>
</gene>
<name>A0A6A7C0W1_9PEZI</name>
<dbReference type="Pfam" id="PF00400">
    <property type="entry name" value="WD40"/>
    <property type="match status" value="3"/>
</dbReference>
<dbReference type="Gene3D" id="3.40.50.300">
    <property type="entry name" value="P-loop containing nucleotide triphosphate hydrolases"/>
    <property type="match status" value="1"/>
</dbReference>
<keyword evidence="2" id="KW-0677">Repeat</keyword>
<dbReference type="PROSITE" id="PS50082">
    <property type="entry name" value="WD_REPEATS_2"/>
    <property type="match status" value="2"/>
</dbReference>
<dbReference type="EMBL" id="MU005974">
    <property type="protein sequence ID" value="KAF2861206.1"/>
    <property type="molecule type" value="Genomic_DNA"/>
</dbReference>
<dbReference type="PANTHER" id="PTHR19848:SF8">
    <property type="entry name" value="F-BOX AND WD REPEAT DOMAIN CONTAINING 7"/>
    <property type="match status" value="1"/>
</dbReference>
<feature type="repeat" description="WD" evidence="3">
    <location>
        <begin position="803"/>
        <end position="844"/>
    </location>
</feature>
<dbReference type="OrthoDB" id="538223at2759"/>
<dbReference type="InterPro" id="IPR019775">
    <property type="entry name" value="WD40_repeat_CS"/>
</dbReference>
<dbReference type="Gene3D" id="2.130.10.10">
    <property type="entry name" value="YVTN repeat-like/Quinoprotein amine dehydrogenase"/>
    <property type="match status" value="2"/>
</dbReference>
<feature type="domain" description="Nephrocystin 3-like N-terminal" evidence="5">
    <location>
        <begin position="312"/>
        <end position="472"/>
    </location>
</feature>
<proteinExistence type="predicted"/>
<dbReference type="SMART" id="SM00320">
    <property type="entry name" value="WD40"/>
    <property type="match status" value="6"/>
</dbReference>
<dbReference type="PROSITE" id="PS50294">
    <property type="entry name" value="WD_REPEATS_REGION"/>
    <property type="match status" value="2"/>
</dbReference>
<organism evidence="6 7">
    <name type="scientific">Piedraia hortae CBS 480.64</name>
    <dbReference type="NCBI Taxonomy" id="1314780"/>
    <lineage>
        <taxon>Eukaryota</taxon>
        <taxon>Fungi</taxon>
        <taxon>Dikarya</taxon>
        <taxon>Ascomycota</taxon>
        <taxon>Pezizomycotina</taxon>
        <taxon>Dothideomycetes</taxon>
        <taxon>Dothideomycetidae</taxon>
        <taxon>Capnodiales</taxon>
        <taxon>Piedraiaceae</taxon>
        <taxon>Piedraia</taxon>
    </lineage>
</organism>
<accession>A0A6A7C0W1</accession>
<keyword evidence="1 3" id="KW-0853">WD repeat</keyword>
<dbReference type="PROSITE" id="PS00678">
    <property type="entry name" value="WD_REPEATS_1"/>
    <property type="match status" value="1"/>
</dbReference>
<evidence type="ECO:0000256" key="4">
    <source>
        <dbReference type="SAM" id="MobiDB-lite"/>
    </source>
</evidence>
<feature type="repeat" description="WD" evidence="3">
    <location>
        <begin position="1233"/>
        <end position="1274"/>
    </location>
</feature>
<protein>
    <submittedName>
        <fullName evidence="6">YVTN repeat-like/Quino protein amine dehydrogenase</fullName>
    </submittedName>
</protein>
<evidence type="ECO:0000313" key="7">
    <source>
        <dbReference type="Proteomes" id="UP000799421"/>
    </source>
</evidence>
<evidence type="ECO:0000256" key="3">
    <source>
        <dbReference type="PROSITE-ProRule" id="PRU00221"/>
    </source>
</evidence>
<dbReference type="Pfam" id="PF24883">
    <property type="entry name" value="NPHP3_N"/>
    <property type="match status" value="1"/>
</dbReference>
<evidence type="ECO:0000313" key="6">
    <source>
        <dbReference type="EMBL" id="KAF2861206.1"/>
    </source>
</evidence>
<evidence type="ECO:0000259" key="5">
    <source>
        <dbReference type="Pfam" id="PF24883"/>
    </source>
</evidence>
<dbReference type="InterPro" id="IPR001680">
    <property type="entry name" value="WD40_rpt"/>
</dbReference>
<dbReference type="InterPro" id="IPR011047">
    <property type="entry name" value="Quinoprotein_ADH-like_sf"/>
</dbReference>